<proteinExistence type="predicted"/>
<dbReference type="EMBL" id="VFQC01000001">
    <property type="protein sequence ID" value="TQN32708.1"/>
    <property type="molecule type" value="Genomic_DNA"/>
</dbReference>
<evidence type="ECO:0000313" key="3">
    <source>
        <dbReference type="EMBL" id="TQN32708.1"/>
    </source>
</evidence>
<comment type="caution">
    <text evidence="3">The sequence shown here is derived from an EMBL/GenBank/DDBJ whole genome shotgun (WGS) entry which is preliminary data.</text>
</comment>
<evidence type="ECO:0000256" key="1">
    <source>
        <dbReference type="SAM" id="MobiDB-lite"/>
    </source>
</evidence>
<dbReference type="Pfam" id="PF13672">
    <property type="entry name" value="PP2C_2"/>
    <property type="match status" value="1"/>
</dbReference>
<organism evidence="3 4">
    <name type="scientific">Haloactinospora alba</name>
    <dbReference type="NCBI Taxonomy" id="405555"/>
    <lineage>
        <taxon>Bacteria</taxon>
        <taxon>Bacillati</taxon>
        <taxon>Actinomycetota</taxon>
        <taxon>Actinomycetes</taxon>
        <taxon>Streptosporangiales</taxon>
        <taxon>Nocardiopsidaceae</taxon>
        <taxon>Haloactinospora</taxon>
    </lineage>
</organism>
<dbReference type="InterPro" id="IPR036457">
    <property type="entry name" value="PPM-type-like_dom_sf"/>
</dbReference>
<gene>
    <name evidence="3" type="ORF">FHX37_2686</name>
</gene>
<dbReference type="AlphaFoldDB" id="A0A543NLJ0"/>
<dbReference type="OrthoDB" id="3190646at2"/>
<dbReference type="SUPFAM" id="SSF81606">
    <property type="entry name" value="PP2C-like"/>
    <property type="match status" value="1"/>
</dbReference>
<accession>A0A543NLJ0</accession>
<feature type="compositionally biased region" description="Low complexity" evidence="1">
    <location>
        <begin position="1"/>
        <end position="10"/>
    </location>
</feature>
<evidence type="ECO:0000313" key="4">
    <source>
        <dbReference type="Proteomes" id="UP000317422"/>
    </source>
</evidence>
<feature type="domain" description="PPM-type phosphatase" evidence="2">
    <location>
        <begin position="11"/>
        <end position="211"/>
    </location>
</feature>
<dbReference type="InterPro" id="IPR001932">
    <property type="entry name" value="PPM-type_phosphatase-like_dom"/>
</dbReference>
<keyword evidence="4" id="KW-1185">Reference proteome</keyword>
<protein>
    <submittedName>
        <fullName evidence="3">Protein phosphatase 2C-like protein</fullName>
    </submittedName>
</protein>
<name>A0A543NLJ0_9ACTN</name>
<evidence type="ECO:0000259" key="2">
    <source>
        <dbReference type="Pfam" id="PF13672"/>
    </source>
</evidence>
<reference evidence="3 4" key="1">
    <citation type="submission" date="2019-06" db="EMBL/GenBank/DDBJ databases">
        <title>Sequencing the genomes of 1000 actinobacteria strains.</title>
        <authorList>
            <person name="Klenk H.-P."/>
        </authorList>
    </citation>
    <scope>NUCLEOTIDE SEQUENCE [LARGE SCALE GENOMIC DNA]</scope>
    <source>
        <strain evidence="3 4">DSM 45015</strain>
    </source>
</reference>
<dbReference type="Proteomes" id="UP000317422">
    <property type="component" value="Unassembled WGS sequence"/>
</dbReference>
<dbReference type="RefSeq" id="WP_141924168.1">
    <property type="nucleotide sequence ID" value="NZ_VFQC01000001.1"/>
</dbReference>
<feature type="region of interest" description="Disordered" evidence="1">
    <location>
        <begin position="1"/>
        <end position="20"/>
    </location>
</feature>
<sequence length="247" mass="26233">MRVRSASEAGEGAENEDGMAWGPGWAFVLDGATAPPGVDTGCRHGVAWFVRRLTSELQHELASGQRTLPDSLATAITRSAQAHRTSCDLGNPDSPSATVAVARHTDQGTEYLVLADAVALAPGDDTPARAVTDDRLDHLPGGRPYSRELVRACRNAPGGFWVAGTDPKAAYQAVQGTFPGRRFALLTDGCWRLVDYYGHSVPAVADFLDNRGPEALIAWVRAEERRNGVPGGKLHDDATALLAEPGP</sequence>